<name>A0AAD4YRL3_PRUDU</name>
<feature type="domain" description="Retrotransposon Copia-like N-terminal" evidence="1">
    <location>
        <begin position="76"/>
        <end position="118"/>
    </location>
</feature>
<dbReference type="AlphaFoldDB" id="A0AAD4YRL3"/>
<dbReference type="EMBL" id="JAJFAZ020000007">
    <property type="protein sequence ID" value="KAI5318699.1"/>
    <property type="molecule type" value="Genomic_DNA"/>
</dbReference>
<comment type="caution">
    <text evidence="2">The sequence shown here is derived from an EMBL/GenBank/DDBJ whole genome shotgun (WGS) entry which is preliminary data.</text>
</comment>
<accession>A0AAD4YRL3</accession>
<organism evidence="2 3">
    <name type="scientific">Prunus dulcis</name>
    <name type="common">Almond</name>
    <name type="synonym">Amygdalus dulcis</name>
    <dbReference type="NCBI Taxonomy" id="3755"/>
    <lineage>
        <taxon>Eukaryota</taxon>
        <taxon>Viridiplantae</taxon>
        <taxon>Streptophyta</taxon>
        <taxon>Embryophyta</taxon>
        <taxon>Tracheophyta</taxon>
        <taxon>Spermatophyta</taxon>
        <taxon>Magnoliopsida</taxon>
        <taxon>eudicotyledons</taxon>
        <taxon>Gunneridae</taxon>
        <taxon>Pentapetalae</taxon>
        <taxon>rosids</taxon>
        <taxon>fabids</taxon>
        <taxon>Rosales</taxon>
        <taxon>Rosaceae</taxon>
        <taxon>Amygdaloideae</taxon>
        <taxon>Amygdaleae</taxon>
        <taxon>Prunus</taxon>
    </lineage>
</organism>
<keyword evidence="3" id="KW-1185">Reference proteome</keyword>
<evidence type="ECO:0000259" key="1">
    <source>
        <dbReference type="Pfam" id="PF14244"/>
    </source>
</evidence>
<dbReference type="Pfam" id="PF14244">
    <property type="entry name" value="Retrotran_gag_3"/>
    <property type="match status" value="1"/>
</dbReference>
<protein>
    <recommendedName>
        <fullName evidence="1">Retrotransposon Copia-like N-terminal domain-containing protein</fullName>
    </recommendedName>
</protein>
<evidence type="ECO:0000313" key="3">
    <source>
        <dbReference type="Proteomes" id="UP001054821"/>
    </source>
</evidence>
<evidence type="ECO:0000313" key="2">
    <source>
        <dbReference type="EMBL" id="KAI5318699.1"/>
    </source>
</evidence>
<gene>
    <name evidence="2" type="ORF">L3X38_038407</name>
</gene>
<reference evidence="2 3" key="1">
    <citation type="journal article" date="2022" name="G3 (Bethesda)">
        <title>Whole-genome sequence and methylome profiling of the almond [Prunus dulcis (Mill.) D.A. Webb] cultivar 'Nonpareil'.</title>
        <authorList>
            <person name="D'Amico-Willman K.M."/>
            <person name="Ouma W.Z."/>
            <person name="Meulia T."/>
            <person name="Sideli G.M."/>
            <person name="Gradziel T.M."/>
            <person name="Fresnedo-Ramirez J."/>
        </authorList>
    </citation>
    <scope>NUCLEOTIDE SEQUENCE [LARGE SCALE GENOMIC DNA]</scope>
    <source>
        <strain evidence="2">Clone GOH B32 T37-40</strain>
    </source>
</reference>
<sequence>MLSLSPQIIPSNSNTNQNQIPQIQILNSQIKSSYQTPSIHIFILPSNCSAAIGDVLLPRNDGSSTSTAQIVTIRSDNSSLSVGLTLTKTNYALWSQVMEMHIAAREKLGYLTGDTPKPLELSSTYNR</sequence>
<proteinExistence type="predicted"/>
<dbReference type="Proteomes" id="UP001054821">
    <property type="component" value="Chromosome 7"/>
</dbReference>
<dbReference type="InterPro" id="IPR029472">
    <property type="entry name" value="Copia-like_N"/>
</dbReference>